<name>A0ABU7EKX9_9TELE</name>
<gene>
    <name evidence="2" type="ORF">CHARACLAT_021074</name>
</gene>
<accession>A0ABU7EKX9</accession>
<dbReference type="EMBL" id="JAHUTJ010059415">
    <property type="protein sequence ID" value="MED6287898.1"/>
    <property type="molecule type" value="Genomic_DNA"/>
</dbReference>
<evidence type="ECO:0000313" key="3">
    <source>
        <dbReference type="Proteomes" id="UP001352852"/>
    </source>
</evidence>
<evidence type="ECO:0000256" key="1">
    <source>
        <dbReference type="SAM" id="MobiDB-lite"/>
    </source>
</evidence>
<reference evidence="2 3" key="1">
    <citation type="submission" date="2021-06" db="EMBL/GenBank/DDBJ databases">
        <authorList>
            <person name="Palmer J.M."/>
        </authorList>
    </citation>
    <scope>NUCLEOTIDE SEQUENCE [LARGE SCALE GENOMIC DNA]</scope>
    <source>
        <strain evidence="2 3">CL_MEX2019</strain>
        <tissue evidence="2">Muscle</tissue>
    </source>
</reference>
<keyword evidence="3" id="KW-1185">Reference proteome</keyword>
<proteinExistence type="predicted"/>
<dbReference type="Proteomes" id="UP001352852">
    <property type="component" value="Unassembled WGS sequence"/>
</dbReference>
<sequence length="98" mass="10571">MDPEARDPGTYHSPSRGTTEPRGPGTSKQFAREEQRRAPVKPPCSHSAEAPGMSSNKPTGPTGVSWHTPKHPTPDTDNHQHTSGKRQQPTAGSAPKRK</sequence>
<organism evidence="2 3">
    <name type="scientific">Characodon lateralis</name>
    <dbReference type="NCBI Taxonomy" id="208331"/>
    <lineage>
        <taxon>Eukaryota</taxon>
        <taxon>Metazoa</taxon>
        <taxon>Chordata</taxon>
        <taxon>Craniata</taxon>
        <taxon>Vertebrata</taxon>
        <taxon>Euteleostomi</taxon>
        <taxon>Actinopterygii</taxon>
        <taxon>Neopterygii</taxon>
        <taxon>Teleostei</taxon>
        <taxon>Neoteleostei</taxon>
        <taxon>Acanthomorphata</taxon>
        <taxon>Ovalentaria</taxon>
        <taxon>Atherinomorphae</taxon>
        <taxon>Cyprinodontiformes</taxon>
        <taxon>Goodeidae</taxon>
        <taxon>Characodon</taxon>
    </lineage>
</organism>
<protein>
    <submittedName>
        <fullName evidence="2">Uncharacterized protein</fullName>
    </submittedName>
</protein>
<comment type="caution">
    <text evidence="2">The sequence shown here is derived from an EMBL/GenBank/DDBJ whole genome shotgun (WGS) entry which is preliminary data.</text>
</comment>
<evidence type="ECO:0000313" key="2">
    <source>
        <dbReference type="EMBL" id="MED6287898.1"/>
    </source>
</evidence>
<feature type="region of interest" description="Disordered" evidence="1">
    <location>
        <begin position="1"/>
        <end position="98"/>
    </location>
</feature>